<evidence type="ECO:0000259" key="1">
    <source>
        <dbReference type="PROSITE" id="PS51186"/>
    </source>
</evidence>
<proteinExistence type="predicted"/>
<dbReference type="Gene3D" id="3.40.630.30">
    <property type="match status" value="1"/>
</dbReference>
<dbReference type="PANTHER" id="PTHR13355:SF11">
    <property type="entry name" value="GLUCOSAMINE 6-PHOSPHATE N-ACETYLTRANSFERASE"/>
    <property type="match status" value="1"/>
</dbReference>
<protein>
    <submittedName>
        <fullName evidence="2">GNAT family N-acetyltransferase</fullName>
    </submittedName>
</protein>
<dbReference type="CDD" id="cd04301">
    <property type="entry name" value="NAT_SF"/>
    <property type="match status" value="1"/>
</dbReference>
<dbReference type="InterPro" id="IPR016181">
    <property type="entry name" value="Acyl_CoA_acyltransferase"/>
</dbReference>
<keyword evidence="2" id="KW-0808">Transferase</keyword>
<feature type="domain" description="N-acetyltransferase" evidence="1">
    <location>
        <begin position="8"/>
        <end position="151"/>
    </location>
</feature>
<gene>
    <name evidence="2" type="ORF">HELGO_WM18232</name>
</gene>
<dbReference type="PANTHER" id="PTHR13355">
    <property type="entry name" value="GLUCOSAMINE 6-PHOSPHATE N-ACETYLTRANSFERASE"/>
    <property type="match status" value="1"/>
</dbReference>
<dbReference type="GO" id="GO:0004343">
    <property type="term" value="F:glucosamine 6-phosphate N-acetyltransferase activity"/>
    <property type="evidence" value="ECO:0007669"/>
    <property type="project" value="TreeGrafter"/>
</dbReference>
<dbReference type="Pfam" id="PF13673">
    <property type="entry name" value="Acetyltransf_10"/>
    <property type="match status" value="1"/>
</dbReference>
<organism evidence="2">
    <name type="scientific">uncultured Aureispira sp</name>
    <dbReference type="NCBI Taxonomy" id="1331704"/>
    <lineage>
        <taxon>Bacteria</taxon>
        <taxon>Pseudomonadati</taxon>
        <taxon>Bacteroidota</taxon>
        <taxon>Saprospiria</taxon>
        <taxon>Saprospirales</taxon>
        <taxon>Saprospiraceae</taxon>
        <taxon>Aureispira</taxon>
        <taxon>environmental samples</taxon>
    </lineage>
</organism>
<sequence length="151" mass="17440">MKLTWVCKPFEALSGIEVYRIGHLRQEVFVVEQDCPYLDFDNLDQICTHVMALNEQNELMAYTRLVPKGGSYESDISIGRVVTSPNVRGKGLGRLLMQKSMAYCWELWGKQNIRISAQDYLLTFYTSLGFKDTGKKYLEDNIPHTQMYLDV</sequence>
<dbReference type="InterPro" id="IPR000182">
    <property type="entry name" value="GNAT_dom"/>
</dbReference>
<name>A0A6S6TSH6_9BACT</name>
<evidence type="ECO:0000313" key="2">
    <source>
        <dbReference type="EMBL" id="CAA6821097.1"/>
    </source>
</evidence>
<dbReference type="InterPro" id="IPR039143">
    <property type="entry name" value="GNPNAT1-like"/>
</dbReference>
<dbReference type="PROSITE" id="PS51186">
    <property type="entry name" value="GNAT"/>
    <property type="match status" value="1"/>
</dbReference>
<reference evidence="2" key="1">
    <citation type="submission" date="2020-01" db="EMBL/GenBank/DDBJ databases">
        <authorList>
            <person name="Meier V. D."/>
            <person name="Meier V D."/>
        </authorList>
    </citation>
    <scope>NUCLEOTIDE SEQUENCE</scope>
    <source>
        <strain evidence="2">HLG_WM_MAG_10</strain>
    </source>
</reference>
<accession>A0A6S6TSH6</accession>
<dbReference type="SUPFAM" id="SSF55729">
    <property type="entry name" value="Acyl-CoA N-acyltransferases (Nat)"/>
    <property type="match status" value="1"/>
</dbReference>
<dbReference type="EMBL" id="CACVAQ010000294">
    <property type="protein sequence ID" value="CAA6821097.1"/>
    <property type="molecule type" value="Genomic_DNA"/>
</dbReference>
<dbReference type="AlphaFoldDB" id="A0A6S6TSH6"/>